<proteinExistence type="inferred from homology"/>
<dbReference type="InterPro" id="IPR003509">
    <property type="entry name" value="UPF0102_YraN-like"/>
</dbReference>
<dbReference type="AlphaFoldDB" id="A0A1M6UCB2"/>
<evidence type="ECO:0000313" key="4">
    <source>
        <dbReference type="Proteomes" id="UP000189935"/>
    </source>
</evidence>
<dbReference type="EMBL" id="LT670844">
    <property type="protein sequence ID" value="SHK66803.1"/>
    <property type="molecule type" value="Genomic_DNA"/>
</dbReference>
<dbReference type="Pfam" id="PF02021">
    <property type="entry name" value="UPF0102"/>
    <property type="match status" value="1"/>
</dbReference>
<evidence type="ECO:0000256" key="2">
    <source>
        <dbReference type="HAMAP-Rule" id="MF_00048"/>
    </source>
</evidence>
<evidence type="ECO:0000313" key="3">
    <source>
        <dbReference type="EMBL" id="SHK66803.1"/>
    </source>
</evidence>
<organism evidence="3 4">
    <name type="scientific">Bradyrhizobium lablabi</name>
    <dbReference type="NCBI Taxonomy" id="722472"/>
    <lineage>
        <taxon>Bacteria</taxon>
        <taxon>Pseudomonadati</taxon>
        <taxon>Pseudomonadota</taxon>
        <taxon>Alphaproteobacteria</taxon>
        <taxon>Hyphomicrobiales</taxon>
        <taxon>Nitrobacteraceae</taxon>
        <taxon>Bradyrhizobium</taxon>
    </lineage>
</organism>
<dbReference type="OrthoDB" id="9812968at2"/>
<dbReference type="GO" id="GO:0003676">
    <property type="term" value="F:nucleic acid binding"/>
    <property type="evidence" value="ECO:0007669"/>
    <property type="project" value="InterPro"/>
</dbReference>
<protein>
    <recommendedName>
        <fullName evidence="2">UPF0102 protein SAMN05444159_3864</fullName>
    </recommendedName>
</protein>
<name>A0A1M6UCB2_9BRAD</name>
<dbReference type="InterPro" id="IPR011335">
    <property type="entry name" value="Restrct_endonuc-II-like"/>
</dbReference>
<keyword evidence="3" id="KW-0255">Endonuclease</keyword>
<sequence length="141" mass="15518">MAKTDTKTDGAAPPDKAAKLASPARVAAFRTGLSAEARAAAYLMAKGYRILAKRFRTPHGEIDIVARRRNLLAFIEVKARASLDEAAYAVTPRQQQRIIDAAQGWLVAHPEHAEFELRFDAMLIAPRRLPRHLLAAFDAST</sequence>
<dbReference type="HAMAP" id="MF_00048">
    <property type="entry name" value="UPF0102"/>
    <property type="match status" value="1"/>
</dbReference>
<dbReference type="PANTHER" id="PTHR34039:SF1">
    <property type="entry name" value="UPF0102 PROTEIN YRAN"/>
    <property type="match status" value="1"/>
</dbReference>
<dbReference type="Proteomes" id="UP000189935">
    <property type="component" value="Chromosome I"/>
</dbReference>
<dbReference type="NCBIfam" id="TIGR00252">
    <property type="entry name" value="YraN family protein"/>
    <property type="match status" value="1"/>
</dbReference>
<dbReference type="Gene3D" id="3.40.1350.10">
    <property type="match status" value="1"/>
</dbReference>
<reference evidence="3 4" key="1">
    <citation type="submission" date="2016-11" db="EMBL/GenBank/DDBJ databases">
        <authorList>
            <person name="Jaros S."/>
            <person name="Januszkiewicz K."/>
            <person name="Wedrychowicz H."/>
        </authorList>
    </citation>
    <scope>NUCLEOTIDE SEQUENCE [LARGE SCALE GENOMIC DNA]</scope>
    <source>
        <strain evidence="3 4">GAS499</strain>
    </source>
</reference>
<dbReference type="RefSeq" id="WP_154071353.1">
    <property type="nucleotide sequence ID" value="NZ_LT670844.1"/>
</dbReference>
<dbReference type="NCBIfam" id="NF009151">
    <property type="entry name" value="PRK12497.1-5"/>
    <property type="match status" value="1"/>
</dbReference>
<dbReference type="PANTHER" id="PTHR34039">
    <property type="entry name" value="UPF0102 PROTEIN YRAN"/>
    <property type="match status" value="1"/>
</dbReference>
<accession>A0A1M6UCB2</accession>
<dbReference type="SUPFAM" id="SSF52980">
    <property type="entry name" value="Restriction endonuclease-like"/>
    <property type="match status" value="1"/>
</dbReference>
<dbReference type="InterPro" id="IPR011856">
    <property type="entry name" value="tRNA_endonuc-like_dom_sf"/>
</dbReference>
<keyword evidence="3" id="KW-0378">Hydrolase</keyword>
<evidence type="ECO:0000256" key="1">
    <source>
        <dbReference type="ARBA" id="ARBA00006738"/>
    </source>
</evidence>
<comment type="similarity">
    <text evidence="1 2">Belongs to the UPF0102 family.</text>
</comment>
<gene>
    <name evidence="3" type="ORF">SAMN05444159_3864</name>
</gene>
<keyword evidence="3" id="KW-0540">Nuclease</keyword>
<dbReference type="GO" id="GO:0004519">
    <property type="term" value="F:endonuclease activity"/>
    <property type="evidence" value="ECO:0007669"/>
    <property type="project" value="UniProtKB-KW"/>
</dbReference>